<dbReference type="Gene3D" id="3.30.43.10">
    <property type="entry name" value="Uridine Diphospho-n-acetylenolpyruvylglucosamine Reductase, domain 2"/>
    <property type="match status" value="1"/>
</dbReference>
<keyword evidence="9 20" id="KW-0132">Cell division</keyword>
<proteinExistence type="inferred from homology"/>
<dbReference type="NCBIfam" id="NF010478">
    <property type="entry name" value="PRK13903.1"/>
    <property type="match status" value="1"/>
</dbReference>
<comment type="similarity">
    <text evidence="5 20">Belongs to the MurB family.</text>
</comment>
<dbReference type="HAMAP" id="MF_00037">
    <property type="entry name" value="MurB"/>
    <property type="match status" value="1"/>
</dbReference>
<accession>A0ABT0LDL5</accession>
<evidence type="ECO:0000256" key="8">
    <source>
        <dbReference type="ARBA" id="ARBA00022490"/>
    </source>
</evidence>
<name>A0ABT0LDL5_9GAMM</name>
<evidence type="ECO:0000256" key="1">
    <source>
        <dbReference type="ARBA" id="ARBA00001974"/>
    </source>
</evidence>
<evidence type="ECO:0000256" key="7">
    <source>
        <dbReference type="ARBA" id="ARBA00015188"/>
    </source>
</evidence>
<sequence>MKSSASLKAYNTFGIDHACMSLHEISDKAELISTCLELYRQDLPVLILGGGSNIVLVDDYQGHVVRILTKGIKIEEDETYFYLRVEAGENWHDLVSLCVDNDIGGIENLALIPGTVGAAPIQNIGAYGIEFGDICDWVEYLDLSSGELKCLSGFECHFTYRESIFKGKLKGQVMITAVGIKLAKEWQPILAYGPLSSLAKGGIEPRHVFDYVCQLRREKLPDPLVLGNAGSFFKNPVVPVATFERLRDHYPDIVAFQMGSQEMKLAAAWLIDKAGLKGMSCADASVHEQQALVLVNNGAATGRDVCQLADLIIDRIVQLFGIQLEPEPRIIGATGEINKG</sequence>
<dbReference type="Gene3D" id="3.30.465.10">
    <property type="match status" value="1"/>
</dbReference>
<evidence type="ECO:0000256" key="11">
    <source>
        <dbReference type="ARBA" id="ARBA00022827"/>
    </source>
</evidence>
<evidence type="ECO:0000259" key="21">
    <source>
        <dbReference type="PROSITE" id="PS51387"/>
    </source>
</evidence>
<dbReference type="InterPro" id="IPR036635">
    <property type="entry name" value="MurB_C_sf"/>
</dbReference>
<dbReference type="InterPro" id="IPR016166">
    <property type="entry name" value="FAD-bd_PCMH"/>
</dbReference>
<dbReference type="GO" id="GO:0008762">
    <property type="term" value="F:UDP-N-acetylmuramate dehydrogenase activity"/>
    <property type="evidence" value="ECO:0007669"/>
    <property type="project" value="UniProtKB-EC"/>
</dbReference>
<organism evidence="22 23">
    <name type="scientific">Shewanella surugensis</name>
    <dbReference type="NCBI Taxonomy" id="212020"/>
    <lineage>
        <taxon>Bacteria</taxon>
        <taxon>Pseudomonadati</taxon>
        <taxon>Pseudomonadota</taxon>
        <taxon>Gammaproteobacteria</taxon>
        <taxon>Alteromonadales</taxon>
        <taxon>Shewanellaceae</taxon>
        <taxon>Shewanella</taxon>
    </lineage>
</organism>
<dbReference type="NCBIfam" id="NF000755">
    <property type="entry name" value="PRK00046.1"/>
    <property type="match status" value="1"/>
</dbReference>
<keyword evidence="14 20" id="KW-0573">Peptidoglycan synthesis</keyword>
<evidence type="ECO:0000256" key="5">
    <source>
        <dbReference type="ARBA" id="ARBA00010485"/>
    </source>
</evidence>
<evidence type="ECO:0000256" key="10">
    <source>
        <dbReference type="ARBA" id="ARBA00022630"/>
    </source>
</evidence>
<evidence type="ECO:0000256" key="14">
    <source>
        <dbReference type="ARBA" id="ARBA00022984"/>
    </source>
</evidence>
<evidence type="ECO:0000256" key="6">
    <source>
        <dbReference type="ARBA" id="ARBA00012518"/>
    </source>
</evidence>
<evidence type="ECO:0000313" key="23">
    <source>
        <dbReference type="Proteomes" id="UP001203423"/>
    </source>
</evidence>
<keyword evidence="8 20" id="KW-0963">Cytoplasm</keyword>
<dbReference type="EC" id="1.3.1.98" evidence="6 20"/>
<evidence type="ECO:0000256" key="4">
    <source>
        <dbReference type="ARBA" id="ARBA00004752"/>
    </source>
</evidence>
<dbReference type="PROSITE" id="PS51387">
    <property type="entry name" value="FAD_PCMH"/>
    <property type="match status" value="1"/>
</dbReference>
<evidence type="ECO:0000256" key="20">
    <source>
        <dbReference type="HAMAP-Rule" id="MF_00037"/>
    </source>
</evidence>
<keyword evidence="13 20" id="KW-0133">Cell shape</keyword>
<evidence type="ECO:0000256" key="9">
    <source>
        <dbReference type="ARBA" id="ARBA00022618"/>
    </source>
</evidence>
<evidence type="ECO:0000256" key="16">
    <source>
        <dbReference type="ARBA" id="ARBA00023306"/>
    </source>
</evidence>
<evidence type="ECO:0000256" key="2">
    <source>
        <dbReference type="ARBA" id="ARBA00003921"/>
    </source>
</evidence>
<keyword evidence="23" id="KW-1185">Reference proteome</keyword>
<dbReference type="SUPFAM" id="SSF56194">
    <property type="entry name" value="Uridine diphospho-N-Acetylenolpyruvylglucosamine reductase, MurB, C-terminal domain"/>
    <property type="match status" value="1"/>
</dbReference>
<reference evidence="22 23" key="1">
    <citation type="submission" date="2022-01" db="EMBL/GenBank/DDBJ databases">
        <title>Whole genome-based taxonomy of the Shewanellaceae.</title>
        <authorList>
            <person name="Martin-Rodriguez A.J."/>
        </authorList>
    </citation>
    <scope>NUCLEOTIDE SEQUENCE [LARGE SCALE GENOMIC DNA]</scope>
    <source>
        <strain evidence="22 23">DSM 17177</strain>
    </source>
</reference>
<protein>
    <recommendedName>
        <fullName evidence="7 20">UDP-N-acetylenolpyruvoylglucosamine reductase</fullName>
        <ecNumber evidence="6 20">1.3.1.98</ecNumber>
    </recommendedName>
    <alternativeName>
        <fullName evidence="18 20">UDP-N-acetylmuramate dehydrogenase</fullName>
    </alternativeName>
</protein>
<evidence type="ECO:0000256" key="13">
    <source>
        <dbReference type="ARBA" id="ARBA00022960"/>
    </source>
</evidence>
<evidence type="ECO:0000256" key="3">
    <source>
        <dbReference type="ARBA" id="ARBA00004496"/>
    </source>
</evidence>
<keyword evidence="11 20" id="KW-0274">FAD</keyword>
<evidence type="ECO:0000256" key="15">
    <source>
        <dbReference type="ARBA" id="ARBA00023002"/>
    </source>
</evidence>
<feature type="active site" evidence="20">
    <location>
        <position position="161"/>
    </location>
</feature>
<dbReference type="InterPro" id="IPR006094">
    <property type="entry name" value="Oxid_FAD_bind_N"/>
</dbReference>
<feature type="active site" description="Proton donor" evidence="20">
    <location>
        <position position="231"/>
    </location>
</feature>
<comment type="subcellular location">
    <subcellularLocation>
        <location evidence="3 20">Cytoplasm</location>
    </subcellularLocation>
</comment>
<dbReference type="PANTHER" id="PTHR21071">
    <property type="entry name" value="UDP-N-ACETYLENOLPYRUVOYLGLUCOSAMINE REDUCTASE"/>
    <property type="match status" value="1"/>
</dbReference>
<gene>
    <name evidence="20 22" type="primary">murB</name>
    <name evidence="22" type="ORF">L2764_15200</name>
</gene>
<comment type="catalytic activity">
    <reaction evidence="19 20">
        <text>UDP-N-acetyl-alpha-D-muramate + NADP(+) = UDP-N-acetyl-3-O-(1-carboxyvinyl)-alpha-D-glucosamine + NADPH + H(+)</text>
        <dbReference type="Rhea" id="RHEA:12248"/>
        <dbReference type="ChEBI" id="CHEBI:15378"/>
        <dbReference type="ChEBI" id="CHEBI:57783"/>
        <dbReference type="ChEBI" id="CHEBI:58349"/>
        <dbReference type="ChEBI" id="CHEBI:68483"/>
        <dbReference type="ChEBI" id="CHEBI:70757"/>
        <dbReference type="EC" id="1.3.1.98"/>
    </reaction>
</comment>
<comment type="caution">
    <text evidence="22">The sequence shown here is derived from an EMBL/GenBank/DDBJ whole genome shotgun (WGS) entry which is preliminary data.</text>
</comment>
<evidence type="ECO:0000313" key="22">
    <source>
        <dbReference type="EMBL" id="MCL1125782.1"/>
    </source>
</evidence>
<comment type="pathway">
    <text evidence="4 20">Cell wall biogenesis; peptidoglycan biosynthesis.</text>
</comment>
<feature type="active site" evidence="20">
    <location>
        <position position="327"/>
    </location>
</feature>
<dbReference type="InterPro" id="IPR036318">
    <property type="entry name" value="FAD-bd_PCMH-like_sf"/>
</dbReference>
<dbReference type="PANTHER" id="PTHR21071:SF4">
    <property type="entry name" value="UDP-N-ACETYLENOLPYRUVOYLGLUCOSAMINE REDUCTASE"/>
    <property type="match status" value="1"/>
</dbReference>
<dbReference type="InterPro" id="IPR016169">
    <property type="entry name" value="FAD-bd_PCMH_sub2"/>
</dbReference>
<dbReference type="Pfam" id="PF02873">
    <property type="entry name" value="MurB_C"/>
    <property type="match status" value="1"/>
</dbReference>
<dbReference type="Proteomes" id="UP001203423">
    <property type="component" value="Unassembled WGS sequence"/>
</dbReference>
<dbReference type="InterPro" id="IPR016167">
    <property type="entry name" value="FAD-bd_PCMH_sub1"/>
</dbReference>
<comment type="cofactor">
    <cofactor evidence="1 20">
        <name>FAD</name>
        <dbReference type="ChEBI" id="CHEBI:57692"/>
    </cofactor>
</comment>
<keyword evidence="12 20" id="KW-0521">NADP</keyword>
<keyword evidence="16 20" id="KW-0131">Cell cycle</keyword>
<dbReference type="Pfam" id="PF01565">
    <property type="entry name" value="FAD_binding_4"/>
    <property type="match status" value="1"/>
</dbReference>
<evidence type="ECO:0000256" key="18">
    <source>
        <dbReference type="ARBA" id="ARBA00031026"/>
    </source>
</evidence>
<dbReference type="InterPro" id="IPR011601">
    <property type="entry name" value="MurB_C"/>
</dbReference>
<evidence type="ECO:0000256" key="12">
    <source>
        <dbReference type="ARBA" id="ARBA00022857"/>
    </source>
</evidence>
<keyword evidence="17 20" id="KW-0961">Cell wall biogenesis/degradation</keyword>
<keyword evidence="10 20" id="KW-0285">Flavoprotein</keyword>
<dbReference type="SUPFAM" id="SSF56176">
    <property type="entry name" value="FAD-binding/transporter-associated domain-like"/>
    <property type="match status" value="1"/>
</dbReference>
<feature type="domain" description="FAD-binding PCMH-type" evidence="21">
    <location>
        <begin position="15"/>
        <end position="185"/>
    </location>
</feature>
<dbReference type="NCBIfam" id="TIGR00179">
    <property type="entry name" value="murB"/>
    <property type="match status" value="1"/>
</dbReference>
<evidence type="ECO:0000256" key="17">
    <source>
        <dbReference type="ARBA" id="ARBA00023316"/>
    </source>
</evidence>
<dbReference type="InterPro" id="IPR003170">
    <property type="entry name" value="MurB"/>
</dbReference>
<keyword evidence="15 20" id="KW-0560">Oxidoreductase</keyword>
<comment type="function">
    <text evidence="2 20">Cell wall formation.</text>
</comment>
<dbReference type="Gene3D" id="3.90.78.10">
    <property type="entry name" value="UDP-N-acetylenolpyruvoylglucosamine reductase, C-terminal domain"/>
    <property type="match status" value="1"/>
</dbReference>
<dbReference type="EMBL" id="JAKIKS010000061">
    <property type="protein sequence ID" value="MCL1125782.1"/>
    <property type="molecule type" value="Genomic_DNA"/>
</dbReference>
<evidence type="ECO:0000256" key="19">
    <source>
        <dbReference type="ARBA" id="ARBA00048914"/>
    </source>
</evidence>